<name>A0A099YC73_LIMMU</name>
<sequence length="186" mass="21279">MFEKFKNWLEQVGSTDRMPMTFASRSIRLNHQSGTISQAKEADIAAMVHIEELIYGVAPWNRAAFAADLKKSDRLYLVLKNANGDVLGFIGCSFDWNRADAHITNFGVHPAFQRQGLGTYLLQTTRQIALAQAMRTMSLEVRVSNYQAQRLYRRMGFMDGELKRHYYLDNHEDALDMVAQLEEVKG</sequence>
<dbReference type="SUPFAM" id="SSF55729">
    <property type="entry name" value="Acyl-CoA N-acyltransferases (Nat)"/>
    <property type="match status" value="1"/>
</dbReference>
<reference evidence="6 8" key="1">
    <citation type="submission" date="2014-09" db="EMBL/GenBank/DDBJ databases">
        <title>Lactobacillus mucosae CRL573 Genome Sequencing.</title>
        <authorList>
            <person name="Bleckwedel J."/>
            <person name="Teran L.C."/>
            <person name="Bonacina J."/>
            <person name="Saavedra L."/>
            <person name="Mozzi F.B."/>
            <person name="Raya R.R."/>
        </authorList>
    </citation>
    <scope>NUCLEOTIDE SEQUENCE [LARGE SCALE GENOMIC DNA]</scope>
    <source>
        <strain evidence="6 8">CRL573</strain>
    </source>
</reference>
<dbReference type="AlphaFoldDB" id="A0A099YC73"/>
<evidence type="ECO:0000256" key="1">
    <source>
        <dbReference type="ARBA" id="ARBA00005395"/>
    </source>
</evidence>
<keyword evidence="3 6" id="KW-0808">Transferase</keyword>
<dbReference type="EC" id="2.3.1.267" evidence="7"/>
<dbReference type="GeneID" id="57113428"/>
<dbReference type="EMBL" id="CABFNH010000007">
    <property type="protein sequence ID" value="VTZ89151.1"/>
    <property type="molecule type" value="Genomic_DNA"/>
</dbReference>
<evidence type="ECO:0000259" key="5">
    <source>
        <dbReference type="PROSITE" id="PS51186"/>
    </source>
</evidence>
<dbReference type="Gene3D" id="3.40.630.30">
    <property type="match status" value="1"/>
</dbReference>
<reference evidence="7 9" key="2">
    <citation type="submission" date="2019-06" db="EMBL/GenBank/DDBJ databases">
        <authorList>
            <person name="Rodrigo-Torres L."/>
            <person name="Arahal R. D."/>
            <person name="Lucena T."/>
        </authorList>
    </citation>
    <scope>NUCLEOTIDE SEQUENCE [LARGE SCALE GENOMIC DNA]</scope>
    <source>
        <strain evidence="7 9">INIA P508</strain>
    </source>
</reference>
<evidence type="ECO:0000256" key="3">
    <source>
        <dbReference type="ARBA" id="ARBA00022679"/>
    </source>
</evidence>
<feature type="domain" description="N-acetyltransferase" evidence="5">
    <location>
        <begin position="34"/>
        <end position="182"/>
    </location>
</feature>
<organism evidence="6 8">
    <name type="scientific">Limosilactobacillus mucosae</name>
    <name type="common">Lactobacillus mucosae</name>
    <dbReference type="NCBI Taxonomy" id="97478"/>
    <lineage>
        <taxon>Bacteria</taxon>
        <taxon>Bacillati</taxon>
        <taxon>Bacillota</taxon>
        <taxon>Bacilli</taxon>
        <taxon>Lactobacillales</taxon>
        <taxon>Lactobacillaceae</taxon>
        <taxon>Limosilactobacillus</taxon>
    </lineage>
</organism>
<proteinExistence type="inferred from homology"/>
<dbReference type="PROSITE" id="PS51186">
    <property type="entry name" value="GNAT"/>
    <property type="match status" value="1"/>
</dbReference>
<dbReference type="InterPro" id="IPR006464">
    <property type="entry name" value="AcTrfase_RimI/Ard1"/>
</dbReference>
<dbReference type="InterPro" id="IPR050680">
    <property type="entry name" value="YpeA/RimI_acetyltransf"/>
</dbReference>
<dbReference type="Pfam" id="PF00583">
    <property type="entry name" value="Acetyltransf_1"/>
    <property type="match status" value="1"/>
</dbReference>
<dbReference type="RefSeq" id="WP_033934302.1">
    <property type="nucleotide sequence ID" value="NZ_CABFNH010000007.1"/>
</dbReference>
<protein>
    <submittedName>
        <fullName evidence="6 7">Alanine acetyltransferase</fullName>
        <ecNumber evidence="7">2.3.1.267</ecNumber>
    </submittedName>
</protein>
<dbReference type="Proteomes" id="UP000030001">
    <property type="component" value="Unassembled WGS sequence"/>
</dbReference>
<evidence type="ECO:0000313" key="9">
    <source>
        <dbReference type="Proteomes" id="UP000365705"/>
    </source>
</evidence>
<evidence type="ECO:0000256" key="2">
    <source>
        <dbReference type="ARBA" id="ARBA00022490"/>
    </source>
</evidence>
<dbReference type="EMBL" id="JROC01000038">
    <property type="protein sequence ID" value="KGL66190.1"/>
    <property type="molecule type" value="Genomic_DNA"/>
</dbReference>
<dbReference type="InterPro" id="IPR016181">
    <property type="entry name" value="Acyl_CoA_acyltransferase"/>
</dbReference>
<dbReference type="NCBIfam" id="TIGR01575">
    <property type="entry name" value="rimI"/>
    <property type="match status" value="1"/>
</dbReference>
<dbReference type="InterPro" id="IPR000182">
    <property type="entry name" value="GNAT_dom"/>
</dbReference>
<dbReference type="PANTHER" id="PTHR43420:SF44">
    <property type="entry name" value="ACETYLTRANSFERASE YPEA"/>
    <property type="match status" value="1"/>
</dbReference>
<accession>A0A099YC73</accession>
<evidence type="ECO:0000313" key="8">
    <source>
        <dbReference type="Proteomes" id="UP000030001"/>
    </source>
</evidence>
<keyword evidence="4 7" id="KW-0012">Acyltransferase</keyword>
<dbReference type="CDD" id="cd04301">
    <property type="entry name" value="NAT_SF"/>
    <property type="match status" value="1"/>
</dbReference>
<evidence type="ECO:0000256" key="4">
    <source>
        <dbReference type="ARBA" id="ARBA00023315"/>
    </source>
</evidence>
<dbReference type="GO" id="GO:0008999">
    <property type="term" value="F:protein-N-terminal-alanine acetyltransferase activity"/>
    <property type="evidence" value="ECO:0007669"/>
    <property type="project" value="UniProtKB-EC"/>
</dbReference>
<evidence type="ECO:0000313" key="6">
    <source>
        <dbReference type="EMBL" id="KGL66190.1"/>
    </source>
</evidence>
<dbReference type="Proteomes" id="UP000365705">
    <property type="component" value="Unassembled WGS sequence"/>
</dbReference>
<evidence type="ECO:0000313" key="7">
    <source>
        <dbReference type="EMBL" id="VTZ89151.1"/>
    </source>
</evidence>
<dbReference type="PANTHER" id="PTHR43420">
    <property type="entry name" value="ACETYLTRANSFERASE"/>
    <property type="match status" value="1"/>
</dbReference>
<comment type="similarity">
    <text evidence="1">Belongs to the acetyltransferase family. RimI subfamily.</text>
</comment>
<keyword evidence="2" id="KW-0963">Cytoplasm</keyword>
<gene>
    <name evidence="7" type="primary">rimI</name>
    <name evidence="7" type="ORF">LMUP508_00711</name>
    <name evidence="6" type="ORF">LX03_11435</name>
</gene>